<gene>
    <name evidence="1" type="ORF">NM688_g2618</name>
</gene>
<reference evidence="1" key="1">
    <citation type="submission" date="2022-07" db="EMBL/GenBank/DDBJ databases">
        <title>Genome Sequence of Phlebia brevispora.</title>
        <authorList>
            <person name="Buettner E."/>
        </authorList>
    </citation>
    <scope>NUCLEOTIDE SEQUENCE</scope>
    <source>
        <strain evidence="1">MPL23</strain>
    </source>
</reference>
<evidence type="ECO:0000313" key="2">
    <source>
        <dbReference type="Proteomes" id="UP001148662"/>
    </source>
</evidence>
<dbReference type="Proteomes" id="UP001148662">
    <property type="component" value="Unassembled WGS sequence"/>
</dbReference>
<keyword evidence="2" id="KW-1185">Reference proteome</keyword>
<accession>A0ACC1T8C6</accession>
<protein>
    <submittedName>
        <fullName evidence="1">Uncharacterized protein</fullName>
    </submittedName>
</protein>
<sequence>MIPLVAPLFFCATVWLFWRFLHRYVTRSPLDNIRGPSSSSFWRGNISDLFNRHAWGYHDSWSRQYGQVFKFHGTLGARALYVFDPLALHHIVVKDQMLYEESRWFTAWNHLTIGPGLLSVHGEQHRNQRRILNPVFSINHMRNLSPVFYATVHRLQKAISNELQSSSAEVDILRWMGRTALELVGQGGLGYAFDPLVDDTPNDYADALKRLLPLNFALHAYRPLGPTIVKICTPAFRRAVARLLPHKKIQEIRRVVETLETNCKEVYESKMTALEKGDDTVTHQIGEGKDILSVLIKANMSASEANRLSKDEVLGQISTLCIAAMDTTSNALARIFQLLAEHQDVQEKVRAELLGVSEFDDIPYDQLVSLPYLDAVCRETLRLHPPVTFMFRETVQDVIMPLSQPIRGVDGSVMNEIFVPKDTFVAVGIRACNRNKQIWGDDVLEWKPERWLSALPETVVKAHVPGIYSHLMTFLGGGRACIGFKFSQLEMKVVLAVLLRSFRFSPGDGEIVWNVAGVNYPTMGKTSTEPSMLLKLERIR</sequence>
<evidence type="ECO:0000313" key="1">
    <source>
        <dbReference type="EMBL" id="KAJ3555363.1"/>
    </source>
</evidence>
<comment type="caution">
    <text evidence="1">The sequence shown here is derived from an EMBL/GenBank/DDBJ whole genome shotgun (WGS) entry which is preliminary data.</text>
</comment>
<dbReference type="EMBL" id="JANHOG010000338">
    <property type="protein sequence ID" value="KAJ3555363.1"/>
    <property type="molecule type" value="Genomic_DNA"/>
</dbReference>
<organism evidence="1 2">
    <name type="scientific">Phlebia brevispora</name>
    <dbReference type="NCBI Taxonomy" id="194682"/>
    <lineage>
        <taxon>Eukaryota</taxon>
        <taxon>Fungi</taxon>
        <taxon>Dikarya</taxon>
        <taxon>Basidiomycota</taxon>
        <taxon>Agaricomycotina</taxon>
        <taxon>Agaricomycetes</taxon>
        <taxon>Polyporales</taxon>
        <taxon>Meruliaceae</taxon>
        <taxon>Phlebia</taxon>
    </lineage>
</organism>
<name>A0ACC1T8C6_9APHY</name>
<proteinExistence type="predicted"/>